<organism evidence="1 2">
    <name type="scientific">Trifolium medium</name>
    <dbReference type="NCBI Taxonomy" id="97028"/>
    <lineage>
        <taxon>Eukaryota</taxon>
        <taxon>Viridiplantae</taxon>
        <taxon>Streptophyta</taxon>
        <taxon>Embryophyta</taxon>
        <taxon>Tracheophyta</taxon>
        <taxon>Spermatophyta</taxon>
        <taxon>Magnoliopsida</taxon>
        <taxon>eudicotyledons</taxon>
        <taxon>Gunneridae</taxon>
        <taxon>Pentapetalae</taxon>
        <taxon>rosids</taxon>
        <taxon>fabids</taxon>
        <taxon>Fabales</taxon>
        <taxon>Fabaceae</taxon>
        <taxon>Papilionoideae</taxon>
        <taxon>50 kb inversion clade</taxon>
        <taxon>NPAAA clade</taxon>
        <taxon>Hologalegina</taxon>
        <taxon>IRL clade</taxon>
        <taxon>Trifolieae</taxon>
        <taxon>Trifolium</taxon>
    </lineage>
</organism>
<accession>A0A392SHS7</accession>
<name>A0A392SHS7_9FABA</name>
<feature type="non-terminal residue" evidence="1">
    <location>
        <position position="52"/>
    </location>
</feature>
<keyword evidence="2" id="KW-1185">Reference proteome</keyword>
<proteinExistence type="predicted"/>
<sequence>MRYPFCPNTAPTPVPEASVSKVKGSEKSGKLSIGAVVMAFLSLWNAVSAYCS</sequence>
<evidence type="ECO:0000313" key="2">
    <source>
        <dbReference type="Proteomes" id="UP000265520"/>
    </source>
</evidence>
<dbReference type="EMBL" id="LXQA010373054">
    <property type="protein sequence ID" value="MCI47490.1"/>
    <property type="molecule type" value="Genomic_DNA"/>
</dbReference>
<reference evidence="1 2" key="1">
    <citation type="journal article" date="2018" name="Front. Plant Sci.">
        <title>Red Clover (Trifolium pratense) and Zigzag Clover (T. medium) - A Picture of Genomic Similarities and Differences.</title>
        <authorList>
            <person name="Dluhosova J."/>
            <person name="Istvanek J."/>
            <person name="Nedelnik J."/>
            <person name="Repkova J."/>
        </authorList>
    </citation>
    <scope>NUCLEOTIDE SEQUENCE [LARGE SCALE GENOMIC DNA]</scope>
    <source>
        <strain evidence="2">cv. 10/8</strain>
        <tissue evidence="1">Leaf</tissue>
    </source>
</reference>
<dbReference type="Proteomes" id="UP000265520">
    <property type="component" value="Unassembled WGS sequence"/>
</dbReference>
<dbReference type="AlphaFoldDB" id="A0A392SHS7"/>
<protein>
    <submittedName>
        <fullName evidence="1">Uncharacterized protein</fullName>
    </submittedName>
</protein>
<evidence type="ECO:0000313" key="1">
    <source>
        <dbReference type="EMBL" id="MCI47490.1"/>
    </source>
</evidence>
<comment type="caution">
    <text evidence="1">The sequence shown here is derived from an EMBL/GenBank/DDBJ whole genome shotgun (WGS) entry which is preliminary data.</text>
</comment>